<reference evidence="2 3" key="1">
    <citation type="submission" date="2024-04" db="EMBL/GenBank/DDBJ databases">
        <authorList>
            <person name="Waldvogel A.-M."/>
            <person name="Schoenle A."/>
        </authorList>
    </citation>
    <scope>NUCLEOTIDE SEQUENCE [LARGE SCALE GENOMIC DNA]</scope>
</reference>
<organism evidence="2 3">
    <name type="scientific">Knipowitschia caucasica</name>
    <name type="common">Caucasian dwarf goby</name>
    <name type="synonym">Pomatoschistus caucasicus</name>
    <dbReference type="NCBI Taxonomy" id="637954"/>
    <lineage>
        <taxon>Eukaryota</taxon>
        <taxon>Metazoa</taxon>
        <taxon>Chordata</taxon>
        <taxon>Craniata</taxon>
        <taxon>Vertebrata</taxon>
        <taxon>Euteleostomi</taxon>
        <taxon>Actinopterygii</taxon>
        <taxon>Neopterygii</taxon>
        <taxon>Teleostei</taxon>
        <taxon>Neoteleostei</taxon>
        <taxon>Acanthomorphata</taxon>
        <taxon>Gobiaria</taxon>
        <taxon>Gobiiformes</taxon>
        <taxon>Gobioidei</taxon>
        <taxon>Gobiidae</taxon>
        <taxon>Gobiinae</taxon>
        <taxon>Knipowitschia</taxon>
    </lineage>
</organism>
<accession>A0AAV2KHF4</accession>
<evidence type="ECO:0000256" key="1">
    <source>
        <dbReference type="SAM" id="MobiDB-lite"/>
    </source>
</evidence>
<sequence>MDTIHRPRSLQQEEGITGVPASVRRPTVKLESWPQLKNDTSREASSWRPGATTAELSQLDGSSPLRQGRAEHQCSLSQSDQERFHLELRALSTLVGCGVIVRQARARKELKR</sequence>
<keyword evidence="3" id="KW-1185">Reference proteome</keyword>
<gene>
    <name evidence="2" type="ORF">KC01_LOCUS18107</name>
</gene>
<feature type="region of interest" description="Disordered" evidence="1">
    <location>
        <begin position="1"/>
        <end position="76"/>
    </location>
</feature>
<dbReference type="Proteomes" id="UP001497482">
    <property type="component" value="Chromosome 18"/>
</dbReference>
<evidence type="ECO:0000313" key="3">
    <source>
        <dbReference type="Proteomes" id="UP001497482"/>
    </source>
</evidence>
<dbReference type="EMBL" id="OZ035840">
    <property type="protein sequence ID" value="CAL1588288.1"/>
    <property type="molecule type" value="Genomic_DNA"/>
</dbReference>
<name>A0AAV2KHF4_KNICA</name>
<dbReference type="AlphaFoldDB" id="A0AAV2KHF4"/>
<evidence type="ECO:0000313" key="2">
    <source>
        <dbReference type="EMBL" id="CAL1588288.1"/>
    </source>
</evidence>
<proteinExistence type="predicted"/>
<feature type="compositionally biased region" description="Polar residues" evidence="1">
    <location>
        <begin position="54"/>
        <end position="65"/>
    </location>
</feature>
<protein>
    <submittedName>
        <fullName evidence="2">Uncharacterized protein</fullName>
    </submittedName>
</protein>